<dbReference type="PROSITE" id="PS51318">
    <property type="entry name" value="TAT"/>
    <property type="match status" value="1"/>
</dbReference>
<feature type="signal peptide" evidence="6">
    <location>
        <begin position="1"/>
        <end position="26"/>
    </location>
</feature>
<evidence type="ECO:0000256" key="6">
    <source>
        <dbReference type="SAM" id="SignalP"/>
    </source>
</evidence>
<dbReference type="AlphaFoldDB" id="A0A1R3U202"/>
<feature type="region of interest" description="Disordered" evidence="5">
    <location>
        <begin position="101"/>
        <end position="136"/>
    </location>
</feature>
<dbReference type="PANTHER" id="PTHR30290:SF9">
    <property type="entry name" value="OLIGOPEPTIDE-BINDING PROTEIN APPA"/>
    <property type="match status" value="1"/>
</dbReference>
<comment type="subcellular location">
    <subcellularLocation>
        <location evidence="1">Periplasm</location>
    </subcellularLocation>
</comment>
<proteinExistence type="inferred from homology"/>
<dbReference type="InterPro" id="IPR039424">
    <property type="entry name" value="SBP_5"/>
</dbReference>
<feature type="chain" id="PRO_5012051477" evidence="6">
    <location>
        <begin position="27"/>
        <end position="136"/>
    </location>
</feature>
<keyword evidence="4 6" id="KW-0732">Signal</keyword>
<evidence type="ECO:0000313" key="9">
    <source>
        <dbReference type="Proteomes" id="UP000187891"/>
    </source>
</evidence>
<dbReference type="Pfam" id="PF00496">
    <property type="entry name" value="SBP_bac_5"/>
    <property type="match status" value="1"/>
</dbReference>
<organism evidence="8 9">
    <name type="scientific">Agrobacterium rosae</name>
    <dbReference type="NCBI Taxonomy" id="1972867"/>
    <lineage>
        <taxon>Bacteria</taxon>
        <taxon>Pseudomonadati</taxon>
        <taxon>Pseudomonadota</taxon>
        <taxon>Alphaproteobacteria</taxon>
        <taxon>Hyphomicrobiales</taxon>
        <taxon>Rhizobiaceae</taxon>
        <taxon>Rhizobium/Agrobacterium group</taxon>
        <taxon>Agrobacterium</taxon>
    </lineage>
</organism>
<sequence length="136" mass="14309">MITIDRRKFLAGTASLAFVSAFPLNAFSETNASLKIAISAETGDLDLLQNVSTLSAYTIVFDALIHYGQNGKLEPGLATKWTVAEDQLSIAFDLREGVTFSDGTPFDAPSAESTSNAGWARATSPGSASPMRSTAS</sequence>
<dbReference type="Proteomes" id="UP000187891">
    <property type="component" value="Unassembled WGS sequence"/>
</dbReference>
<evidence type="ECO:0000256" key="1">
    <source>
        <dbReference type="ARBA" id="ARBA00004418"/>
    </source>
</evidence>
<reference evidence="9" key="1">
    <citation type="submission" date="2016-10" db="EMBL/GenBank/DDBJ databases">
        <authorList>
            <person name="Wibberg D."/>
        </authorList>
    </citation>
    <scope>NUCLEOTIDE SEQUENCE [LARGE SCALE GENOMIC DNA]</scope>
</reference>
<comment type="similarity">
    <text evidence="2">Belongs to the bacterial solute-binding protein 5 family.</text>
</comment>
<dbReference type="SUPFAM" id="SSF53850">
    <property type="entry name" value="Periplasmic binding protein-like II"/>
    <property type="match status" value="1"/>
</dbReference>
<feature type="compositionally biased region" description="Polar residues" evidence="5">
    <location>
        <begin position="124"/>
        <end position="136"/>
    </location>
</feature>
<evidence type="ECO:0000256" key="5">
    <source>
        <dbReference type="SAM" id="MobiDB-lite"/>
    </source>
</evidence>
<evidence type="ECO:0000256" key="3">
    <source>
        <dbReference type="ARBA" id="ARBA00022448"/>
    </source>
</evidence>
<evidence type="ECO:0000256" key="4">
    <source>
        <dbReference type="ARBA" id="ARBA00022729"/>
    </source>
</evidence>
<dbReference type="PANTHER" id="PTHR30290">
    <property type="entry name" value="PERIPLASMIC BINDING COMPONENT OF ABC TRANSPORTER"/>
    <property type="match status" value="1"/>
</dbReference>
<dbReference type="EMBL" id="FMUE01000020">
    <property type="protein sequence ID" value="SCX35363.1"/>
    <property type="molecule type" value="Genomic_DNA"/>
</dbReference>
<dbReference type="GO" id="GO:0015833">
    <property type="term" value="P:peptide transport"/>
    <property type="evidence" value="ECO:0007669"/>
    <property type="project" value="TreeGrafter"/>
</dbReference>
<keyword evidence="3" id="KW-0813">Transport</keyword>
<dbReference type="STRING" id="1907666.DSM25559_4922"/>
<feature type="domain" description="Solute-binding protein family 5" evidence="7">
    <location>
        <begin position="72"/>
        <end position="132"/>
    </location>
</feature>
<dbReference type="InterPro" id="IPR000914">
    <property type="entry name" value="SBP_5_dom"/>
</dbReference>
<dbReference type="GO" id="GO:1904680">
    <property type="term" value="F:peptide transmembrane transporter activity"/>
    <property type="evidence" value="ECO:0007669"/>
    <property type="project" value="TreeGrafter"/>
</dbReference>
<accession>A0A1R3U202</accession>
<dbReference type="Gene3D" id="3.40.190.10">
    <property type="entry name" value="Periplasmic binding protein-like II"/>
    <property type="match status" value="1"/>
</dbReference>
<evidence type="ECO:0000259" key="7">
    <source>
        <dbReference type="Pfam" id="PF00496"/>
    </source>
</evidence>
<name>A0A1R3U202_9HYPH</name>
<dbReference type="InterPro" id="IPR006311">
    <property type="entry name" value="TAT_signal"/>
</dbReference>
<protein>
    <submittedName>
        <fullName evidence="8">Nickel-binding periplasmic protein</fullName>
    </submittedName>
</protein>
<evidence type="ECO:0000256" key="2">
    <source>
        <dbReference type="ARBA" id="ARBA00005695"/>
    </source>
</evidence>
<evidence type="ECO:0000313" key="8">
    <source>
        <dbReference type="EMBL" id="SCX35363.1"/>
    </source>
</evidence>
<gene>
    <name evidence="8" type="primary">nikA_5</name>
    <name evidence="8" type="ORF">DSM25559_4922</name>
</gene>